<dbReference type="InterPro" id="IPR036388">
    <property type="entry name" value="WH-like_DNA-bd_sf"/>
</dbReference>
<protein>
    <submittedName>
        <fullName evidence="2">Filamentation induced by camp protein fic</fullName>
    </submittedName>
</protein>
<dbReference type="AlphaFoldDB" id="A0A0W8F7W3"/>
<dbReference type="PANTHER" id="PTHR13504:SF38">
    <property type="entry name" value="FIDO DOMAIN-CONTAINING PROTEIN"/>
    <property type="match status" value="1"/>
</dbReference>
<evidence type="ECO:0000313" key="2">
    <source>
        <dbReference type="EMBL" id="KUG16949.1"/>
    </source>
</evidence>
<comment type="caution">
    <text evidence="2">The sequence shown here is derived from an EMBL/GenBank/DDBJ whole genome shotgun (WGS) entry which is preliminary data.</text>
</comment>
<dbReference type="EMBL" id="LNQE01001473">
    <property type="protein sequence ID" value="KUG16949.1"/>
    <property type="molecule type" value="Genomic_DNA"/>
</dbReference>
<sequence>MKAPSWSPRFTLTPAIARGLMQIEAARALVEHTPLPPAAEAELRAHARVRAVHYSTFIEGNRLTMSQAKAAIADANLQIAGRERDVSEVRNYWNALLRVEDWAQKKKPLTEELIKRLHALVEVGPRAKPTPYREGQNAIKNSSTGALIYLPPEAEDVPSLMASLVAWAAEAERSGLPAPLIAGLVHYQFVTIHPYYDGNGRTARLLATFILHKGGYGLNGFFSLEEHHARDLPGYYQALTTHPHHNYYFGRSEADLTPWLEYFISTLAVVFEAVRLTAQKCAFEGRQAEPEELRRLDHRERVVLGLFASKETVTAPQVAAELGLSERMARNLLTDWVRDGWLEVADPSRRARSYSLSAKYRQYIGSLSAIVREEENNEQ</sequence>
<proteinExistence type="predicted"/>
<name>A0A0W8F7W3_9ZZZZ</name>
<dbReference type="Gene3D" id="1.10.3290.10">
    <property type="entry name" value="Fido-like domain"/>
    <property type="match status" value="1"/>
</dbReference>
<dbReference type="InterPro" id="IPR036597">
    <property type="entry name" value="Fido-like_dom_sf"/>
</dbReference>
<dbReference type="InterPro" id="IPR040198">
    <property type="entry name" value="Fido_containing"/>
</dbReference>
<dbReference type="Gene3D" id="1.10.10.10">
    <property type="entry name" value="Winged helix-like DNA-binding domain superfamily/Winged helix DNA-binding domain"/>
    <property type="match status" value="1"/>
</dbReference>
<organism evidence="2">
    <name type="scientific">hydrocarbon metagenome</name>
    <dbReference type="NCBI Taxonomy" id="938273"/>
    <lineage>
        <taxon>unclassified sequences</taxon>
        <taxon>metagenomes</taxon>
        <taxon>ecological metagenomes</taxon>
    </lineage>
</organism>
<dbReference type="SUPFAM" id="SSF140931">
    <property type="entry name" value="Fic-like"/>
    <property type="match status" value="1"/>
</dbReference>
<feature type="domain" description="Fido" evidence="1">
    <location>
        <begin position="109"/>
        <end position="265"/>
    </location>
</feature>
<dbReference type="PROSITE" id="PS51459">
    <property type="entry name" value="FIDO"/>
    <property type="match status" value="1"/>
</dbReference>
<gene>
    <name evidence="2" type="ORF">ASZ90_013396</name>
</gene>
<dbReference type="InterPro" id="IPR003812">
    <property type="entry name" value="Fido"/>
</dbReference>
<dbReference type="SUPFAM" id="SSF46785">
    <property type="entry name" value="Winged helix' DNA-binding domain"/>
    <property type="match status" value="1"/>
</dbReference>
<evidence type="ECO:0000259" key="1">
    <source>
        <dbReference type="PROSITE" id="PS51459"/>
    </source>
</evidence>
<dbReference type="InterPro" id="IPR036390">
    <property type="entry name" value="WH_DNA-bd_sf"/>
</dbReference>
<accession>A0A0W8F7W3</accession>
<dbReference type="Pfam" id="PF02661">
    <property type="entry name" value="Fic"/>
    <property type="match status" value="1"/>
</dbReference>
<dbReference type="PANTHER" id="PTHR13504">
    <property type="entry name" value="FIDO DOMAIN-CONTAINING PROTEIN DDB_G0283145"/>
    <property type="match status" value="1"/>
</dbReference>
<reference evidence="2" key="1">
    <citation type="journal article" date="2015" name="Proc. Natl. Acad. Sci. U.S.A.">
        <title>Networks of energetic and metabolic interactions define dynamics in microbial communities.</title>
        <authorList>
            <person name="Embree M."/>
            <person name="Liu J.K."/>
            <person name="Al-Bassam M.M."/>
            <person name="Zengler K."/>
        </authorList>
    </citation>
    <scope>NUCLEOTIDE SEQUENCE</scope>
</reference>